<keyword evidence="2" id="KW-1185">Reference proteome</keyword>
<evidence type="ECO:0000313" key="2">
    <source>
        <dbReference type="Proteomes" id="UP001056384"/>
    </source>
</evidence>
<organism evidence="1 2">
    <name type="scientific">Septoria linicola</name>
    <dbReference type="NCBI Taxonomy" id="215465"/>
    <lineage>
        <taxon>Eukaryota</taxon>
        <taxon>Fungi</taxon>
        <taxon>Dikarya</taxon>
        <taxon>Ascomycota</taxon>
        <taxon>Pezizomycotina</taxon>
        <taxon>Dothideomycetes</taxon>
        <taxon>Dothideomycetidae</taxon>
        <taxon>Mycosphaerellales</taxon>
        <taxon>Mycosphaerellaceae</taxon>
        <taxon>Septoria</taxon>
    </lineage>
</organism>
<gene>
    <name evidence="1" type="ORF">Slin15195_G084230</name>
</gene>
<protein>
    <submittedName>
        <fullName evidence="1">Uncharacterized protein</fullName>
    </submittedName>
</protein>
<dbReference type="AlphaFoldDB" id="A0A9Q9AUL1"/>
<dbReference type="EMBL" id="CP099424">
    <property type="protein sequence ID" value="USW55104.1"/>
    <property type="molecule type" value="Genomic_DNA"/>
</dbReference>
<reference evidence="1" key="1">
    <citation type="submission" date="2022-06" db="EMBL/GenBank/DDBJ databases">
        <title>Complete genome sequences of two strains of the flax pathogen Septoria linicola.</title>
        <authorList>
            <person name="Lapalu N."/>
            <person name="Simon A."/>
            <person name="Demenou B."/>
            <person name="Paumier D."/>
            <person name="Guillot M.-P."/>
            <person name="Gout L."/>
            <person name="Valade R."/>
        </authorList>
    </citation>
    <scope>NUCLEOTIDE SEQUENCE</scope>
    <source>
        <strain evidence="1">SE15195</strain>
    </source>
</reference>
<sequence>MPTSTLISEQDLLALTGLSSENLLWLIQALLSGTLWMFAEYMDDLPDVETEEGDLHEVWEGMAYGG</sequence>
<dbReference type="Proteomes" id="UP001056384">
    <property type="component" value="Chromosome 7"/>
</dbReference>
<evidence type="ECO:0000313" key="1">
    <source>
        <dbReference type="EMBL" id="USW55104.1"/>
    </source>
</evidence>
<dbReference type="OrthoDB" id="3650071at2759"/>
<accession>A0A9Q9AUL1</accession>
<proteinExistence type="predicted"/>
<name>A0A9Q9AUL1_9PEZI</name>